<reference evidence="2 3" key="1">
    <citation type="submission" date="2024-01" db="EMBL/GenBank/DDBJ databases">
        <authorList>
            <person name="Allen C."/>
            <person name="Tagirdzhanova G."/>
        </authorList>
    </citation>
    <scope>NUCLEOTIDE SEQUENCE [LARGE SCALE GENOMIC DNA]</scope>
    <source>
        <strain evidence="2 3">CBS 119000</strain>
    </source>
</reference>
<evidence type="ECO:0000313" key="2">
    <source>
        <dbReference type="EMBL" id="CAK7273457.1"/>
    </source>
</evidence>
<feature type="compositionally biased region" description="Low complexity" evidence="1">
    <location>
        <begin position="251"/>
        <end position="267"/>
    </location>
</feature>
<comment type="caution">
    <text evidence="2">The sequence shown here is derived from an EMBL/GenBank/DDBJ whole genome shotgun (WGS) entry which is preliminary data.</text>
</comment>
<feature type="compositionally biased region" description="Polar residues" evidence="1">
    <location>
        <begin position="268"/>
        <end position="284"/>
    </location>
</feature>
<dbReference type="Proteomes" id="UP001642502">
    <property type="component" value="Unassembled WGS sequence"/>
</dbReference>
<name>A0ABP0DZ59_9PEZI</name>
<proteinExistence type="predicted"/>
<feature type="region of interest" description="Disordered" evidence="1">
    <location>
        <begin position="215"/>
        <end position="290"/>
    </location>
</feature>
<evidence type="ECO:0000256" key="1">
    <source>
        <dbReference type="SAM" id="MobiDB-lite"/>
    </source>
</evidence>
<keyword evidence="3" id="KW-1185">Reference proteome</keyword>
<accession>A0ABP0DZ59</accession>
<sequence>MGLHVTPQGTFYVQRSLRTGEIVQVLPVRRPDMPSQLPSVGSLGITENFIESRRATLAADTARASSSQGRLQQELATAGGESLLATGKAALAQTPDTQAGCARNHGSNPQDARLPHDHRGDVRMTGELAMARPTGAQPAPLPPGSRKSSSPSDARCGSDTGRALRQDPQDPHQLPSATAVAPHMIPVRSWPDAHHKRTVNLPSFRAIDATAALTHEEQVRYGEQNGSSRGRRTRRRSGASPRSTSRHRSSRSNSMSSTGCSHSSTVSYRTKGSVSSADSANEANTPAVFSPGPDLYCSDSSITHSPAPTPAYETSFTGRFGHGYGVVTAGAGLPDLPRAASSHPSGIPNPPRASCLDETFRPPQAPPLQTSAQPNKKKTVWIIRTLEPRKMPLGCTFSGDGNDGFEPQRVQTFVETHTVL</sequence>
<feature type="region of interest" description="Disordered" evidence="1">
    <location>
        <begin position="133"/>
        <end position="176"/>
    </location>
</feature>
<organism evidence="2 3">
    <name type="scientific">Sporothrix epigloea</name>
    <dbReference type="NCBI Taxonomy" id="1892477"/>
    <lineage>
        <taxon>Eukaryota</taxon>
        <taxon>Fungi</taxon>
        <taxon>Dikarya</taxon>
        <taxon>Ascomycota</taxon>
        <taxon>Pezizomycotina</taxon>
        <taxon>Sordariomycetes</taxon>
        <taxon>Sordariomycetidae</taxon>
        <taxon>Ophiostomatales</taxon>
        <taxon>Ophiostomataceae</taxon>
        <taxon>Sporothrix</taxon>
    </lineage>
</organism>
<evidence type="ECO:0000313" key="3">
    <source>
        <dbReference type="Proteomes" id="UP001642502"/>
    </source>
</evidence>
<feature type="region of interest" description="Disordered" evidence="1">
    <location>
        <begin position="94"/>
        <end position="119"/>
    </location>
</feature>
<protein>
    <submittedName>
        <fullName evidence="2">Uncharacterized protein</fullName>
    </submittedName>
</protein>
<dbReference type="EMBL" id="CAWUON010000112">
    <property type="protein sequence ID" value="CAK7273457.1"/>
    <property type="molecule type" value="Genomic_DNA"/>
</dbReference>
<gene>
    <name evidence="2" type="ORF">SEPCBS119000_005666</name>
</gene>